<gene>
    <name evidence="1" type="ORF">ABIF29_003593</name>
</gene>
<dbReference type="EMBL" id="JBGBZA010000002">
    <property type="protein sequence ID" value="MEY9316794.1"/>
    <property type="molecule type" value="Genomic_DNA"/>
</dbReference>
<keyword evidence="2" id="KW-1185">Reference proteome</keyword>
<protein>
    <submittedName>
        <fullName evidence="1">Uncharacterized protein</fullName>
    </submittedName>
</protein>
<comment type="caution">
    <text evidence="1">The sequence shown here is derived from an EMBL/GenBank/DDBJ whole genome shotgun (WGS) entry which is preliminary data.</text>
</comment>
<organism evidence="1 2">
    <name type="scientific">Bradyrhizobium elkanii</name>
    <dbReference type="NCBI Taxonomy" id="29448"/>
    <lineage>
        <taxon>Bacteria</taxon>
        <taxon>Pseudomonadati</taxon>
        <taxon>Pseudomonadota</taxon>
        <taxon>Alphaproteobacteria</taxon>
        <taxon>Hyphomicrobiales</taxon>
        <taxon>Nitrobacteraceae</taxon>
        <taxon>Bradyrhizobium</taxon>
    </lineage>
</organism>
<name>A0ABV4F049_BRAEL</name>
<accession>A0ABV4F049</accession>
<dbReference type="Proteomes" id="UP001565471">
    <property type="component" value="Unassembled WGS sequence"/>
</dbReference>
<proteinExistence type="predicted"/>
<evidence type="ECO:0000313" key="1">
    <source>
        <dbReference type="EMBL" id="MEY9316794.1"/>
    </source>
</evidence>
<evidence type="ECO:0000313" key="2">
    <source>
        <dbReference type="Proteomes" id="UP001565471"/>
    </source>
</evidence>
<reference evidence="1 2" key="1">
    <citation type="submission" date="2024-07" db="EMBL/GenBank/DDBJ databases">
        <title>Genomic Encyclopedia of Type Strains, Phase V (KMG-V): Genome sequencing to study the core and pangenomes of soil and plant-associated prokaryotes.</title>
        <authorList>
            <person name="Whitman W."/>
        </authorList>
    </citation>
    <scope>NUCLEOTIDE SEQUENCE [LARGE SCALE GENOMIC DNA]</scope>
    <source>
        <strain evidence="1 2">USDA 415</strain>
    </source>
</reference>
<sequence length="60" mass="6965">MTVSKYQFRHELRQLIEKHIGSSSTFEDYVLITGELEEAKDRLDLAAEKFSDEEVDACEL</sequence>
<dbReference type="RefSeq" id="WP_253623423.1">
    <property type="nucleotide sequence ID" value="NZ_CP126004.1"/>
</dbReference>